<evidence type="ECO:0000313" key="5">
    <source>
        <dbReference type="EMBL" id="ROI10053.1"/>
    </source>
</evidence>
<dbReference type="InterPro" id="IPR003593">
    <property type="entry name" value="AAA+_ATPase"/>
</dbReference>
<dbReference type="SUPFAM" id="SSF52540">
    <property type="entry name" value="P-loop containing nucleoside triphosphate hydrolases"/>
    <property type="match status" value="1"/>
</dbReference>
<comment type="caution">
    <text evidence="5">The sequence shown here is derived from an EMBL/GenBank/DDBJ whole genome shotgun (WGS) entry which is preliminary data.</text>
</comment>
<dbReference type="CDD" id="cd19481">
    <property type="entry name" value="RecA-like_protease"/>
    <property type="match status" value="1"/>
</dbReference>
<protein>
    <submittedName>
        <fullName evidence="5">AAA family ATPase</fullName>
    </submittedName>
</protein>
<keyword evidence="3" id="KW-0067">ATP-binding</keyword>
<evidence type="ECO:0000259" key="4">
    <source>
        <dbReference type="SMART" id="SM00382"/>
    </source>
</evidence>
<reference evidence="6" key="2">
    <citation type="submission" date="2018-11" db="EMBL/GenBank/DDBJ databases">
        <title>Proposal to divide the Flavobacteriaceae and reorganize its genera based on Amino Acid Identity values calculated from whole genome sequences.</title>
        <authorList>
            <person name="Nicholson A.C."/>
            <person name="Gulvik C.A."/>
            <person name="Whitney A.M."/>
            <person name="Humrighouse B.W."/>
            <person name="Bell M."/>
            <person name="Holmens B."/>
            <person name="Steigerwalt A."/>
            <person name="Villarma A."/>
            <person name="Sheth M."/>
            <person name="Batra D."/>
            <person name="Pryor J."/>
            <person name="Bernardet J.-F."/>
            <person name="Hugo C."/>
            <person name="Kampfer P."/>
            <person name="Newman J."/>
            <person name="Mcquiston J.R."/>
        </authorList>
    </citation>
    <scope>NUCLEOTIDE SEQUENCE [LARGE SCALE GENOMIC DNA]</scope>
    <source>
        <strain evidence="6">H3056</strain>
    </source>
</reference>
<gene>
    <name evidence="5" type="ORF">EGI11_04705</name>
</gene>
<comment type="similarity">
    <text evidence="1">Belongs to the AAA ATPase family.</text>
</comment>
<name>A0A3N0WYI4_9FLAO</name>
<feature type="domain" description="AAA+ ATPase" evidence="4">
    <location>
        <begin position="333"/>
        <end position="472"/>
    </location>
</feature>
<dbReference type="GO" id="GO:0005524">
    <property type="term" value="F:ATP binding"/>
    <property type="evidence" value="ECO:0007669"/>
    <property type="project" value="UniProtKB-KW"/>
</dbReference>
<accession>A0A3N0WYI4</accession>
<dbReference type="AlphaFoldDB" id="A0A3N0WYI4"/>
<sequence length="548" mass="63999">MKTEIKFNVLDIIEEIYLHSRDSHLREPLFEVLKDQIAMLSEYLQLTELQSVLFANCFILGYDDANVAGVFRRFGFEEYKVLRYKTDIQILFERKLLKKGRRYDEKKMDFTVENYVINSITKNTSLPFEKNIEYQLVDLLEEFDANSELYDDDKISVEFIDLTNEMIDDHQRFPFFQQIRKWKLNDFETFFLLDTVWDAVQRGDNDFNTDVQRTVNDFNKKKSTAIATLTYLLEGKTKLTKLGLIEFNKVQFRNSCNARLSKKMVSFLKDKEKIDLGFSDHENTKLVQHKTILQKTLYYNDAVTTQIGILRNAVDEKKFTALQTRLKEKAMPCGITALLHGEPGTGKTESVYQLAKESGRNIFKVDISETKSMWFGESQKLVKKIFTDYEEYRKNEKACPILLFNEADAVIDKRKPTGSSNTAETENAIQNILLEELEKFEGIMFATTNLLTNIDSAFERRFLFKVRFEKPALENAAKIWKSKLPFLSESESLQLAERFDFSGGEIENIARKCTMNELLNGIKPDFNEVEKFCREEKWGGEERKKIGF</sequence>
<evidence type="ECO:0000256" key="3">
    <source>
        <dbReference type="ARBA" id="ARBA00022840"/>
    </source>
</evidence>
<dbReference type="SMART" id="SM00382">
    <property type="entry name" value="AAA"/>
    <property type="match status" value="1"/>
</dbReference>
<dbReference type="OrthoDB" id="7438987at2"/>
<proteinExistence type="inferred from homology"/>
<evidence type="ECO:0000313" key="6">
    <source>
        <dbReference type="Proteomes" id="UP000270224"/>
    </source>
</evidence>
<organism evidence="5 6">
    <name type="scientific">Kaistella daneshvariae</name>
    <dbReference type="NCBI Taxonomy" id="2487074"/>
    <lineage>
        <taxon>Bacteria</taxon>
        <taxon>Pseudomonadati</taxon>
        <taxon>Bacteroidota</taxon>
        <taxon>Flavobacteriia</taxon>
        <taxon>Flavobacteriales</taxon>
        <taxon>Weeksellaceae</taxon>
        <taxon>Chryseobacterium group</taxon>
        <taxon>Kaistella</taxon>
    </lineage>
</organism>
<evidence type="ECO:0000256" key="2">
    <source>
        <dbReference type="ARBA" id="ARBA00022741"/>
    </source>
</evidence>
<dbReference type="InterPro" id="IPR003959">
    <property type="entry name" value="ATPase_AAA_core"/>
</dbReference>
<dbReference type="InterPro" id="IPR027417">
    <property type="entry name" value="P-loop_NTPase"/>
</dbReference>
<dbReference type="Proteomes" id="UP000270224">
    <property type="component" value="Unassembled WGS sequence"/>
</dbReference>
<dbReference type="PANTHER" id="PTHR23073">
    <property type="entry name" value="26S PROTEASOME REGULATORY SUBUNIT"/>
    <property type="match status" value="1"/>
</dbReference>
<dbReference type="RefSeq" id="WP_123265299.1">
    <property type="nucleotide sequence ID" value="NZ_RJUG01000002.1"/>
</dbReference>
<dbReference type="Pfam" id="PF00004">
    <property type="entry name" value="AAA"/>
    <property type="match status" value="1"/>
</dbReference>
<reference evidence="6" key="1">
    <citation type="submission" date="2018-11" db="EMBL/GenBank/DDBJ databases">
        <title>Proposal to divide the Flavobacteriaceae and reorganize its genera based on Amino Acid Identity values calculated from whole genome sequences.</title>
        <authorList>
            <person name="Nicholson A.C."/>
            <person name="Gulvik C.A."/>
            <person name="Whitney A.M."/>
            <person name="Humrighouse B.W."/>
            <person name="Bell M."/>
            <person name="Holmes B."/>
            <person name="Steigerwalt A."/>
            <person name="Villarma A."/>
            <person name="Sheth M."/>
            <person name="Batra D."/>
            <person name="Pryor J."/>
            <person name="Bernardet J.-F."/>
            <person name="Hugo C."/>
            <person name="Kampfer P."/>
            <person name="Newman J."/>
            <person name="Mcquiston J.R."/>
        </authorList>
    </citation>
    <scope>NUCLEOTIDE SEQUENCE [LARGE SCALE GENOMIC DNA]</scope>
    <source>
        <strain evidence="6">H3056</strain>
    </source>
</reference>
<dbReference type="Gene3D" id="3.40.50.300">
    <property type="entry name" value="P-loop containing nucleotide triphosphate hydrolases"/>
    <property type="match status" value="1"/>
</dbReference>
<dbReference type="InterPro" id="IPR050221">
    <property type="entry name" value="26S_Proteasome_ATPase"/>
</dbReference>
<keyword evidence="2" id="KW-0547">Nucleotide-binding</keyword>
<dbReference type="EMBL" id="RJUG01000002">
    <property type="protein sequence ID" value="ROI10053.1"/>
    <property type="molecule type" value="Genomic_DNA"/>
</dbReference>
<evidence type="ECO:0000256" key="1">
    <source>
        <dbReference type="ARBA" id="ARBA00006914"/>
    </source>
</evidence>
<dbReference type="GO" id="GO:0016887">
    <property type="term" value="F:ATP hydrolysis activity"/>
    <property type="evidence" value="ECO:0007669"/>
    <property type="project" value="InterPro"/>
</dbReference>